<dbReference type="GO" id="GO:0005576">
    <property type="term" value="C:extracellular region"/>
    <property type="evidence" value="ECO:0007669"/>
    <property type="project" value="UniProtKB-SubCell"/>
</dbReference>
<dbReference type="GO" id="GO:0006508">
    <property type="term" value="P:proteolysis"/>
    <property type="evidence" value="ECO:0007669"/>
    <property type="project" value="UniProtKB-KW"/>
</dbReference>
<dbReference type="Gene3D" id="2.60.40.2970">
    <property type="match status" value="1"/>
</dbReference>
<evidence type="ECO:0000256" key="9">
    <source>
        <dbReference type="ARBA" id="ARBA00022801"/>
    </source>
</evidence>
<evidence type="ECO:0000256" key="15">
    <source>
        <dbReference type="RuleBase" id="RU361126"/>
    </source>
</evidence>
<keyword evidence="9 15" id="KW-0378">Hydrolase</keyword>
<comment type="cofactor">
    <cofactor evidence="14 15">
        <name>Zn(2+)</name>
        <dbReference type="ChEBI" id="CHEBI:29105"/>
    </cofactor>
    <text evidence="14 15">Binds 1 zinc ion per subunit.</text>
</comment>
<comment type="caution">
    <text evidence="17">The sequence shown here is derived from an EMBL/GenBank/DDBJ whole genome shotgun (WGS) entry which is preliminary data.</text>
</comment>
<dbReference type="GO" id="GO:0004222">
    <property type="term" value="F:metalloendopeptidase activity"/>
    <property type="evidence" value="ECO:0007669"/>
    <property type="project" value="InterPro"/>
</dbReference>
<evidence type="ECO:0000256" key="8">
    <source>
        <dbReference type="ARBA" id="ARBA00022729"/>
    </source>
</evidence>
<feature type="domain" description="Lysine-specific metallo-endopeptidase" evidence="16">
    <location>
        <begin position="523"/>
        <end position="664"/>
    </location>
</feature>
<evidence type="ECO:0000256" key="14">
    <source>
        <dbReference type="PIRSR" id="PIRSR601384-2"/>
    </source>
</evidence>
<name>A0A545W0B8_9HYPO</name>
<dbReference type="InterPro" id="IPR029463">
    <property type="entry name" value="Lys_MEP"/>
</dbReference>
<keyword evidence="12" id="KW-0865">Zymogen</keyword>
<keyword evidence="6 15" id="KW-0165">Cleavage on pair of basic residues</keyword>
<gene>
    <name evidence="17" type="ORF">IF1G_04675</name>
</gene>
<evidence type="ECO:0000256" key="11">
    <source>
        <dbReference type="ARBA" id="ARBA00023049"/>
    </source>
</evidence>
<evidence type="ECO:0000256" key="2">
    <source>
        <dbReference type="ARBA" id="ARBA00004613"/>
    </source>
</evidence>
<dbReference type="SUPFAM" id="SSF48576">
    <property type="entry name" value="Terpenoid synthases"/>
    <property type="match status" value="1"/>
</dbReference>
<keyword evidence="8" id="KW-0732">Signal</keyword>
<evidence type="ECO:0000313" key="17">
    <source>
        <dbReference type="EMBL" id="TQV96092.1"/>
    </source>
</evidence>
<dbReference type="STRING" id="43265.A0A545W0B8"/>
<keyword evidence="10 14" id="KW-0862">Zinc</keyword>
<dbReference type="PRINTS" id="PR00768">
    <property type="entry name" value="DEUTEROLYSIN"/>
</dbReference>
<keyword evidence="18" id="KW-1185">Reference proteome</keyword>
<feature type="binding site" evidence="14">
    <location>
        <position position="635"/>
    </location>
    <ligand>
        <name>Zn(2+)</name>
        <dbReference type="ChEBI" id="CHEBI:29105"/>
        <note>catalytic</note>
    </ligand>
</feature>
<evidence type="ECO:0000256" key="3">
    <source>
        <dbReference type="ARBA" id="ARBA00010279"/>
    </source>
</evidence>
<dbReference type="PANTHER" id="PTHR37016">
    <property type="match status" value="1"/>
</dbReference>
<feature type="active site" evidence="13">
    <location>
        <position position="623"/>
    </location>
</feature>
<dbReference type="SUPFAM" id="SSF55486">
    <property type="entry name" value="Metalloproteases ('zincins'), catalytic domain"/>
    <property type="match status" value="1"/>
</dbReference>
<dbReference type="InterPro" id="IPR001384">
    <property type="entry name" value="Peptidase_M35"/>
</dbReference>
<evidence type="ECO:0000256" key="6">
    <source>
        <dbReference type="ARBA" id="ARBA00022685"/>
    </source>
</evidence>
<dbReference type="Gene3D" id="1.10.600.10">
    <property type="entry name" value="Farnesyl Diphosphate Synthase"/>
    <property type="match status" value="1"/>
</dbReference>
<dbReference type="InterPro" id="IPR024079">
    <property type="entry name" value="MetalloPept_cat_dom_sf"/>
</dbReference>
<comment type="subcellular location">
    <subcellularLocation>
        <location evidence="2 15">Secreted</location>
    </subcellularLocation>
</comment>
<dbReference type="Proteomes" id="UP000315783">
    <property type="component" value="Unassembled WGS sequence"/>
</dbReference>
<feature type="binding site" evidence="14">
    <location>
        <position position="626"/>
    </location>
    <ligand>
        <name>Zn(2+)</name>
        <dbReference type="ChEBI" id="CHEBI:29105"/>
        <note>catalytic</note>
    </ligand>
</feature>
<dbReference type="CDD" id="cd11008">
    <property type="entry name" value="M35_deuterolysin_like"/>
    <property type="match status" value="1"/>
</dbReference>
<comment type="catalytic activity">
    <reaction evidence="1 15">
        <text>Preferential cleavage of bonds with hydrophobic residues in P1'. Also 3-Asn-|-Gln-4 and 8-Gly-|-Ser-9 bonds in insulin B chain.</text>
        <dbReference type="EC" id="3.4.24.39"/>
    </reaction>
</comment>
<dbReference type="Pfam" id="PF02102">
    <property type="entry name" value="Peptidase_M35"/>
    <property type="match status" value="1"/>
</dbReference>
<accession>A0A545W0B8</accession>
<evidence type="ECO:0000313" key="18">
    <source>
        <dbReference type="Proteomes" id="UP000315783"/>
    </source>
</evidence>
<evidence type="ECO:0000256" key="5">
    <source>
        <dbReference type="ARBA" id="ARBA00022670"/>
    </source>
</evidence>
<protein>
    <recommendedName>
        <fullName evidence="15">Neutral protease 2</fullName>
        <ecNumber evidence="15">3.4.24.39</ecNumber>
    </recommendedName>
    <alternativeName>
        <fullName evidence="15">Deuterolysin</fullName>
    </alternativeName>
</protein>
<keyword evidence="11 15" id="KW-0482">Metalloprotease</keyword>
<feature type="binding site" evidence="14">
    <location>
        <position position="622"/>
    </location>
    <ligand>
        <name>Zn(2+)</name>
        <dbReference type="ChEBI" id="CHEBI:29105"/>
        <note>catalytic</note>
    </ligand>
</feature>
<dbReference type="GO" id="GO:0046872">
    <property type="term" value="F:metal ion binding"/>
    <property type="evidence" value="ECO:0007669"/>
    <property type="project" value="UniProtKB-KW"/>
</dbReference>
<proteinExistence type="inferred from homology"/>
<sequence>MNLQYDNEVERQLARDIQQWPFFALLPGKLKQLSVHLSHLCSYKASLSYERRVLLHHHVSWIFLMDQVTEMMPLYGLHDTAGKAYLENLKSIVTGGNTNDMAQFKGECPAELIDAALLAQEILAEDLMPLKRRLLSQQHVNLCSDLLVQFFDSEFDEGTKFCTEASSQEVLRTRAITVGGLIPMALTMSSAQAEQCMLDTSEMIQASVLMILINDIIGLYKDLRAVEQQNDGSAYLNLVRVGIREQNLTEKEALRLYIDKLNRLTWSVEFYQLAYPSSRHGLQFECLRLAFNYLDYHLFGIMGKPNNRFPLAMRFLSPFALATLALTSPHPQEIRRTNSPLELRIEMDGNSKVRAVLTNRGSKDLHLLKTGTLLGSAPVEKARVYNGTVHPDNAVEFNGVRLQVATSELGLADFHTLGAGDSVTTDFDLAHMHDLSAGGEYHVELSGELPTVAVSSGEVDGSVAYHSNRLSIRVDGVAAGHTASSYRRGLERRTRVQGGCRGRRLQTTQAALASCVKIATAASKAASGGPASKMHEYFKAADNGTRRVVADVFARIARECGTVNGGRSDYYCRDKYGHCKPTVLAYTMMEKDAMCYCERYFRTLPAHTKKCHGRDQPTTNIHEMTHLRRIKGTSDFNGYGYGTVQNLTREQNLNHADTYTLFALAIELKC</sequence>
<comment type="similarity">
    <text evidence="3 15">Belongs to the peptidase M35 family.</text>
</comment>
<evidence type="ECO:0000256" key="10">
    <source>
        <dbReference type="ARBA" id="ARBA00022833"/>
    </source>
</evidence>
<dbReference type="PANTHER" id="PTHR37016:SF3">
    <property type="entry name" value="NEUTRAL PROTEASE 2-RELATED"/>
    <property type="match status" value="1"/>
</dbReference>
<keyword evidence="5 15" id="KW-0645">Protease</keyword>
<dbReference type="SMART" id="SM01351">
    <property type="entry name" value="Aspzincin_M35"/>
    <property type="match status" value="1"/>
</dbReference>
<keyword evidence="4 15" id="KW-0964">Secreted</keyword>
<evidence type="ECO:0000256" key="13">
    <source>
        <dbReference type="PIRSR" id="PIRSR601384-1"/>
    </source>
</evidence>
<dbReference type="Gene3D" id="3.40.390.10">
    <property type="entry name" value="Collagenase (Catalytic Domain)"/>
    <property type="match status" value="1"/>
</dbReference>
<organism evidence="17 18">
    <name type="scientific">Cordyceps javanica</name>
    <dbReference type="NCBI Taxonomy" id="43265"/>
    <lineage>
        <taxon>Eukaryota</taxon>
        <taxon>Fungi</taxon>
        <taxon>Dikarya</taxon>
        <taxon>Ascomycota</taxon>
        <taxon>Pezizomycotina</taxon>
        <taxon>Sordariomycetes</taxon>
        <taxon>Hypocreomycetidae</taxon>
        <taxon>Hypocreales</taxon>
        <taxon>Cordycipitaceae</taxon>
        <taxon>Cordyceps</taxon>
    </lineage>
</organism>
<evidence type="ECO:0000256" key="4">
    <source>
        <dbReference type="ARBA" id="ARBA00022525"/>
    </source>
</evidence>
<dbReference type="AlphaFoldDB" id="A0A545W0B8"/>
<dbReference type="EC" id="3.4.24.39" evidence="15"/>
<evidence type="ECO:0000256" key="12">
    <source>
        <dbReference type="ARBA" id="ARBA00023145"/>
    </source>
</evidence>
<dbReference type="InterPro" id="IPR050414">
    <property type="entry name" value="Fungal_M35_metalloproteases"/>
</dbReference>
<reference evidence="17 18" key="1">
    <citation type="journal article" date="2019" name="Appl. Microbiol. Biotechnol.">
        <title>Genome sequence of Isaria javanica and comparative genome analysis insights into family S53 peptidase evolution in fungal entomopathogens.</title>
        <authorList>
            <person name="Lin R."/>
            <person name="Zhang X."/>
            <person name="Xin B."/>
            <person name="Zou M."/>
            <person name="Gao Y."/>
            <person name="Qin F."/>
            <person name="Hu Q."/>
            <person name="Xie B."/>
            <person name="Cheng X."/>
        </authorList>
    </citation>
    <scope>NUCLEOTIDE SEQUENCE [LARGE SCALE GENOMIC DNA]</scope>
    <source>
        <strain evidence="17 18">IJ1G</strain>
    </source>
</reference>
<dbReference type="OrthoDB" id="4343680at2759"/>
<comment type="function">
    <text evidence="15">Secreted metalloproteinase that allows assimilation of proteinaceous substrates. Shows high activities on basic nuclear substrates such as histone and protamine.</text>
</comment>
<evidence type="ECO:0000256" key="1">
    <source>
        <dbReference type="ARBA" id="ARBA00001187"/>
    </source>
</evidence>
<dbReference type="EMBL" id="SPUK01000006">
    <property type="protein sequence ID" value="TQV96092.1"/>
    <property type="molecule type" value="Genomic_DNA"/>
</dbReference>
<evidence type="ECO:0000256" key="7">
    <source>
        <dbReference type="ARBA" id="ARBA00022723"/>
    </source>
</evidence>
<evidence type="ECO:0000259" key="16">
    <source>
        <dbReference type="SMART" id="SM01351"/>
    </source>
</evidence>
<dbReference type="InterPro" id="IPR008949">
    <property type="entry name" value="Isoprenoid_synthase_dom_sf"/>
</dbReference>
<keyword evidence="7 14" id="KW-0479">Metal-binding</keyword>